<evidence type="ECO:0000313" key="13">
    <source>
        <dbReference type="Proteomes" id="UP000622797"/>
    </source>
</evidence>
<keyword evidence="3" id="KW-0645">Protease</keyword>
<dbReference type="Pfam" id="PF05572">
    <property type="entry name" value="Peptidase_M43"/>
    <property type="match status" value="1"/>
</dbReference>
<feature type="chain" id="PRO_5034180512" description="Peptidase M43 pregnancy-associated plasma-A domain-containing protein" evidence="10">
    <location>
        <begin position="22"/>
        <end position="379"/>
    </location>
</feature>
<evidence type="ECO:0000256" key="5">
    <source>
        <dbReference type="ARBA" id="ARBA00022729"/>
    </source>
</evidence>
<reference evidence="12" key="1">
    <citation type="journal article" date="2020" name="BMC Genomics">
        <title>Correction to: Identification and distribution of gene clusters required for synthesis of sphingolipid metabolism inhibitors in diverse species of the filamentous fungus Fusarium.</title>
        <authorList>
            <person name="Kim H.S."/>
            <person name="Lohmar J.M."/>
            <person name="Busman M."/>
            <person name="Brown D.W."/>
            <person name="Naumann T.A."/>
            <person name="Divon H.H."/>
            <person name="Lysoe E."/>
            <person name="Uhlig S."/>
            <person name="Proctor R.H."/>
        </authorList>
    </citation>
    <scope>NUCLEOTIDE SEQUENCE</scope>
    <source>
        <strain evidence="12">NRRL 20472</strain>
    </source>
</reference>
<evidence type="ECO:0000256" key="1">
    <source>
        <dbReference type="ARBA" id="ARBA00003174"/>
    </source>
</evidence>
<keyword evidence="13" id="KW-1185">Reference proteome</keyword>
<dbReference type="PANTHER" id="PTHR47466">
    <property type="match status" value="1"/>
</dbReference>
<keyword evidence="7" id="KW-0862">Zinc</keyword>
<dbReference type="Gene3D" id="3.40.390.10">
    <property type="entry name" value="Collagenase (Catalytic Domain)"/>
    <property type="match status" value="1"/>
</dbReference>
<dbReference type="GO" id="GO:0046872">
    <property type="term" value="F:metal ion binding"/>
    <property type="evidence" value="ECO:0007669"/>
    <property type="project" value="UniProtKB-KW"/>
</dbReference>
<evidence type="ECO:0000256" key="4">
    <source>
        <dbReference type="ARBA" id="ARBA00022723"/>
    </source>
</evidence>
<evidence type="ECO:0000256" key="2">
    <source>
        <dbReference type="ARBA" id="ARBA00008721"/>
    </source>
</evidence>
<accession>A0A8H4XBV0</accession>
<dbReference type="CDD" id="cd04275">
    <property type="entry name" value="ZnMc_pappalysin_like"/>
    <property type="match status" value="1"/>
</dbReference>
<keyword evidence="5 10" id="KW-0732">Signal</keyword>
<organism evidence="12 13">
    <name type="scientific">Fusarium sarcochroum</name>
    <dbReference type="NCBI Taxonomy" id="1208366"/>
    <lineage>
        <taxon>Eukaryota</taxon>
        <taxon>Fungi</taxon>
        <taxon>Dikarya</taxon>
        <taxon>Ascomycota</taxon>
        <taxon>Pezizomycotina</taxon>
        <taxon>Sordariomycetes</taxon>
        <taxon>Hypocreomycetidae</taxon>
        <taxon>Hypocreales</taxon>
        <taxon>Nectriaceae</taxon>
        <taxon>Fusarium</taxon>
        <taxon>Fusarium lateritium species complex</taxon>
    </lineage>
</organism>
<feature type="signal peptide" evidence="10">
    <location>
        <begin position="1"/>
        <end position="21"/>
    </location>
</feature>
<feature type="domain" description="Peptidase M43 pregnancy-associated plasma-A" evidence="11">
    <location>
        <begin position="185"/>
        <end position="267"/>
    </location>
</feature>
<comment type="function">
    <text evidence="1">Secreted metalloproteinase that allows assimilation of proteinaceous substrates.</text>
</comment>
<dbReference type="Gene3D" id="3.40.630.30">
    <property type="match status" value="1"/>
</dbReference>
<dbReference type="PANTHER" id="PTHR47466:SF1">
    <property type="entry name" value="METALLOPROTEASE MEP1 (AFU_ORTHOLOGUE AFUA_1G07730)-RELATED"/>
    <property type="match status" value="1"/>
</dbReference>
<dbReference type="SUPFAM" id="SSF55729">
    <property type="entry name" value="Acyl-CoA N-acyltransferases (Nat)"/>
    <property type="match status" value="1"/>
</dbReference>
<evidence type="ECO:0000256" key="7">
    <source>
        <dbReference type="ARBA" id="ARBA00022833"/>
    </source>
</evidence>
<name>A0A8H4XBV0_9HYPO</name>
<dbReference type="InterPro" id="IPR008754">
    <property type="entry name" value="Peptidase_M43"/>
</dbReference>
<dbReference type="Proteomes" id="UP000622797">
    <property type="component" value="Unassembled WGS sequence"/>
</dbReference>
<keyword evidence="4" id="KW-0479">Metal-binding</keyword>
<dbReference type="EMBL" id="JABEXW010000196">
    <property type="protein sequence ID" value="KAF4968521.1"/>
    <property type="molecule type" value="Genomic_DNA"/>
</dbReference>
<reference evidence="12" key="2">
    <citation type="submission" date="2020-05" db="EMBL/GenBank/DDBJ databases">
        <authorList>
            <person name="Kim H.-S."/>
            <person name="Proctor R.H."/>
            <person name="Brown D.W."/>
        </authorList>
    </citation>
    <scope>NUCLEOTIDE SEQUENCE</scope>
    <source>
        <strain evidence="12">NRRL 20472</strain>
    </source>
</reference>
<gene>
    <name evidence="12" type="ORF">FSARC_4088</name>
</gene>
<keyword evidence="9" id="KW-1015">Disulfide bond</keyword>
<dbReference type="OrthoDB" id="536211at2759"/>
<evidence type="ECO:0000256" key="9">
    <source>
        <dbReference type="ARBA" id="ARBA00023157"/>
    </source>
</evidence>
<evidence type="ECO:0000256" key="3">
    <source>
        <dbReference type="ARBA" id="ARBA00022670"/>
    </source>
</evidence>
<dbReference type="GO" id="GO:0008237">
    <property type="term" value="F:metallopeptidase activity"/>
    <property type="evidence" value="ECO:0007669"/>
    <property type="project" value="UniProtKB-KW"/>
</dbReference>
<dbReference type="AlphaFoldDB" id="A0A8H4XBV0"/>
<dbReference type="GO" id="GO:0006508">
    <property type="term" value="P:proteolysis"/>
    <property type="evidence" value="ECO:0007669"/>
    <property type="project" value="UniProtKB-KW"/>
</dbReference>
<protein>
    <recommendedName>
        <fullName evidence="11">Peptidase M43 pregnancy-associated plasma-A domain-containing protein</fullName>
    </recommendedName>
</protein>
<dbReference type="SUPFAM" id="SSF55486">
    <property type="entry name" value="Metalloproteases ('zincins'), catalytic domain"/>
    <property type="match status" value="1"/>
</dbReference>
<evidence type="ECO:0000259" key="11">
    <source>
        <dbReference type="Pfam" id="PF05572"/>
    </source>
</evidence>
<keyword evidence="6" id="KW-0378">Hydrolase</keyword>
<proteinExistence type="inferred from homology"/>
<comment type="caution">
    <text evidence="12">The sequence shown here is derived from an EMBL/GenBank/DDBJ whole genome shotgun (WGS) entry which is preliminary data.</text>
</comment>
<dbReference type="InterPro" id="IPR016181">
    <property type="entry name" value="Acyl_CoA_acyltransferase"/>
</dbReference>
<evidence type="ECO:0000256" key="8">
    <source>
        <dbReference type="ARBA" id="ARBA00023049"/>
    </source>
</evidence>
<keyword evidence="8" id="KW-0482">Metalloprotease</keyword>
<evidence type="ECO:0000256" key="6">
    <source>
        <dbReference type="ARBA" id="ARBA00022801"/>
    </source>
</evidence>
<comment type="similarity">
    <text evidence="2">Belongs to the peptidase M43B family.</text>
</comment>
<evidence type="ECO:0000313" key="12">
    <source>
        <dbReference type="EMBL" id="KAF4968521.1"/>
    </source>
</evidence>
<evidence type="ECO:0000256" key="10">
    <source>
        <dbReference type="SAM" id="SignalP"/>
    </source>
</evidence>
<sequence length="379" mass="41996">MVSKALLTLFLGNAMAHLATRELPPRCAITDPTAEQISNAETLKKIESVSKVAAAPISVDTYFHVVSSSASKYISSGQVQDQLKALNDAYAPHDVSFNLIDTTFTTNSQWAAGNGEVAMKRQLRQGDYSTLNIYLVDVAKLEGLEALGYCFFPEPNVSTGSQTFIRDGCVVVAETVPGGTAEPYNLGGTAVHEVGHWFNLFHTFQDGCNGGDLVSDTPAQARQTRGCPARMDTCPNQPGDDPIHNYMDYSDDICYEEFTPGQETRIHTAWTTYHLTESKEHRIAWPILIFSPVAKPAGLLIYFYNYSTWAASPGVCLEELYVVPEYRRHGCIKMDWVRLQGNEKALRFYDKLGAKRMEDWAVLKVDENGISKLSDGQQI</sequence>
<dbReference type="InterPro" id="IPR024079">
    <property type="entry name" value="MetalloPept_cat_dom_sf"/>
</dbReference>